<keyword evidence="4" id="KW-0521">NADP</keyword>
<evidence type="ECO:0000256" key="5">
    <source>
        <dbReference type="ARBA" id="ARBA00023002"/>
    </source>
</evidence>
<dbReference type="GO" id="GO:0050661">
    <property type="term" value="F:NADP binding"/>
    <property type="evidence" value="ECO:0007669"/>
    <property type="project" value="InterPro"/>
</dbReference>
<dbReference type="GO" id="GO:0003959">
    <property type="term" value="F:NADPH dehydrogenase activity"/>
    <property type="evidence" value="ECO:0007669"/>
    <property type="project" value="InterPro"/>
</dbReference>
<dbReference type="InterPro" id="IPR013785">
    <property type="entry name" value="Aldolase_TIM"/>
</dbReference>
<proteinExistence type="predicted"/>
<dbReference type="PANTHER" id="PTHR43303">
    <property type="entry name" value="NADPH DEHYDROGENASE C23G7.10C-RELATED"/>
    <property type="match status" value="1"/>
</dbReference>
<dbReference type="GO" id="GO:0010181">
    <property type="term" value="F:FMN binding"/>
    <property type="evidence" value="ECO:0007669"/>
    <property type="project" value="InterPro"/>
</dbReference>
<dbReference type="Gene3D" id="3.20.20.70">
    <property type="entry name" value="Aldolase class I"/>
    <property type="match status" value="1"/>
</dbReference>
<sequence length="69" mass="7667">MLAIFLLKKLIADFVASAQRADRIGIDGIELHGAHGYLLHQFYRQLPISVLMNMAGQVQVFISTPPSLM</sequence>
<evidence type="ECO:0000256" key="1">
    <source>
        <dbReference type="ARBA" id="ARBA00001917"/>
    </source>
</evidence>
<dbReference type="STRING" id="452638.Pnec_0837"/>
<dbReference type="eggNOG" id="COG1902">
    <property type="taxonomic scope" value="Bacteria"/>
</dbReference>
<dbReference type="InterPro" id="IPR044152">
    <property type="entry name" value="YqjM-like"/>
</dbReference>
<name>B1XUL4_POLNS</name>
<protein>
    <submittedName>
        <fullName evidence="7">NADH:flavin oxidoreductase Old Yellow Enzyme family-like protein</fullName>
    </submittedName>
</protein>
<dbReference type="HOGENOM" id="CLU_2772378_0_0_4"/>
<reference evidence="7" key="1">
    <citation type="submission" date="2008-03" db="EMBL/GenBank/DDBJ databases">
        <title>Complete sequence of Polynucleobacter necessarius STIR1.</title>
        <authorList>
            <consortium name="US DOE Joint Genome Institute"/>
            <person name="Copeland A."/>
            <person name="Lucas S."/>
            <person name="Lapidus A."/>
            <person name="Barry K."/>
            <person name="Detter J.C."/>
            <person name="Glavina del Rio T."/>
            <person name="Hammon N."/>
            <person name="Israni S."/>
            <person name="Dalin E."/>
            <person name="Tice H."/>
            <person name="Pitluck S."/>
            <person name="Chain P."/>
            <person name="Malfatti S."/>
            <person name="Shin M."/>
            <person name="Vergez L."/>
            <person name="Schmutz J."/>
            <person name="Larimer F."/>
            <person name="Land M."/>
            <person name="Hauser L."/>
            <person name="Kyrpides N."/>
            <person name="Kim E."/>
            <person name="Hahn M."/>
            <person name="Richardson P."/>
        </authorList>
    </citation>
    <scope>NUCLEOTIDE SEQUENCE [LARGE SCALE GENOMIC DNA]</scope>
    <source>
        <strain evidence="7">STIR1</strain>
    </source>
</reference>
<dbReference type="SUPFAM" id="SSF51395">
    <property type="entry name" value="FMN-linked oxidoreductases"/>
    <property type="match status" value="1"/>
</dbReference>
<evidence type="ECO:0000256" key="2">
    <source>
        <dbReference type="ARBA" id="ARBA00022630"/>
    </source>
</evidence>
<dbReference type="Pfam" id="PF00724">
    <property type="entry name" value="Oxidored_FMN"/>
    <property type="match status" value="1"/>
</dbReference>
<evidence type="ECO:0000259" key="6">
    <source>
        <dbReference type="Pfam" id="PF00724"/>
    </source>
</evidence>
<accession>B1XUL4</accession>
<dbReference type="EMBL" id="CP001010">
    <property type="protein sequence ID" value="ACB44041.1"/>
    <property type="molecule type" value="Genomic_DNA"/>
</dbReference>
<keyword evidence="2" id="KW-0285">Flavoprotein</keyword>
<comment type="cofactor">
    <cofactor evidence="1">
        <name>FMN</name>
        <dbReference type="ChEBI" id="CHEBI:58210"/>
    </cofactor>
</comment>
<gene>
    <name evidence="7" type="ordered locus">Pnec_0837</name>
</gene>
<evidence type="ECO:0000256" key="4">
    <source>
        <dbReference type="ARBA" id="ARBA00022857"/>
    </source>
</evidence>
<organism evidence="7">
    <name type="scientific">Polynucleobacter necessarius subsp. necessarius (strain STIR1)</name>
    <dbReference type="NCBI Taxonomy" id="452638"/>
    <lineage>
        <taxon>Bacteria</taxon>
        <taxon>Pseudomonadati</taxon>
        <taxon>Pseudomonadota</taxon>
        <taxon>Betaproteobacteria</taxon>
        <taxon>Burkholderiales</taxon>
        <taxon>Burkholderiaceae</taxon>
        <taxon>Polynucleobacter</taxon>
    </lineage>
</organism>
<dbReference type="PANTHER" id="PTHR43303:SF4">
    <property type="entry name" value="NADPH DEHYDROGENASE C23G7.10C-RELATED"/>
    <property type="match status" value="1"/>
</dbReference>
<dbReference type="InterPro" id="IPR001155">
    <property type="entry name" value="OxRdtase_FMN_N"/>
</dbReference>
<keyword evidence="3" id="KW-0288">FMN</keyword>
<dbReference type="AlphaFoldDB" id="B1XUL4"/>
<keyword evidence="5" id="KW-0560">Oxidoreductase</keyword>
<evidence type="ECO:0000256" key="3">
    <source>
        <dbReference type="ARBA" id="ARBA00022643"/>
    </source>
</evidence>
<evidence type="ECO:0000313" key="7">
    <source>
        <dbReference type="EMBL" id="ACB44041.1"/>
    </source>
</evidence>
<dbReference type="KEGG" id="pne:Pnec_0837"/>
<feature type="domain" description="NADH:flavin oxidoreductase/NADH oxidase N-terminal" evidence="6">
    <location>
        <begin position="8"/>
        <end position="44"/>
    </location>
</feature>